<dbReference type="InterPro" id="IPR018247">
    <property type="entry name" value="EF_Hand_1_Ca_BS"/>
</dbReference>
<keyword evidence="2" id="KW-0106">Calcium</keyword>
<dbReference type="GO" id="GO:0005654">
    <property type="term" value="C:nucleoplasm"/>
    <property type="evidence" value="ECO:0007669"/>
    <property type="project" value="TreeGrafter"/>
</dbReference>
<dbReference type="Gene3D" id="1.10.238.10">
    <property type="entry name" value="EF-hand"/>
    <property type="match status" value="2"/>
</dbReference>
<sequence>MPSDTPVANNPASASNCSTPAEPGSQLSSQPSCPKTASSAFGRSKTPISSRPHTAVAWSPPLLNCEPIENKIRKNIQHSWREILKECKEKDVSQLGEIPGSDFSAIAEKFNLDLSKEEFSQITTKYDIKNNGKFAYYEFLQCCVLSLKPQGSSVLQRMVVQKLREPRNPGPQSLTFFKAMLKIQPQILYCWRPMRRSFKSYDKSRTGLLNIQDFKQVLREYSVNLSEEEFFHILEFYDKALTSKVSYNDFLRAFLQ</sequence>
<name>A0A151N670_ALLMI</name>
<dbReference type="Pfam" id="PF13499">
    <property type="entry name" value="EF-hand_7"/>
    <property type="match status" value="1"/>
</dbReference>
<dbReference type="FunFam" id="1.10.238.10:FF:000243">
    <property type="entry name" value="EF-hand calcium binding domain 6"/>
    <property type="match status" value="1"/>
</dbReference>
<dbReference type="PROSITE" id="PS00018">
    <property type="entry name" value="EF_HAND_1"/>
    <property type="match status" value="1"/>
</dbReference>
<dbReference type="PANTHER" id="PTHR20875:SF2">
    <property type="entry name" value="EF-HAND CALCIUM-BINDING DOMAIN-CONTAINING PROTEIN 6"/>
    <property type="match status" value="1"/>
</dbReference>
<evidence type="ECO:0000313" key="5">
    <source>
        <dbReference type="EMBL" id="KYO32353.1"/>
    </source>
</evidence>
<organism evidence="5 6">
    <name type="scientific">Alligator mississippiensis</name>
    <name type="common">American alligator</name>
    <dbReference type="NCBI Taxonomy" id="8496"/>
    <lineage>
        <taxon>Eukaryota</taxon>
        <taxon>Metazoa</taxon>
        <taxon>Chordata</taxon>
        <taxon>Craniata</taxon>
        <taxon>Vertebrata</taxon>
        <taxon>Euteleostomi</taxon>
        <taxon>Archelosauria</taxon>
        <taxon>Archosauria</taxon>
        <taxon>Crocodylia</taxon>
        <taxon>Alligatoridae</taxon>
        <taxon>Alligatorinae</taxon>
        <taxon>Alligator</taxon>
    </lineage>
</organism>
<dbReference type="GO" id="GO:0005509">
    <property type="term" value="F:calcium ion binding"/>
    <property type="evidence" value="ECO:0007669"/>
    <property type="project" value="InterPro"/>
</dbReference>
<dbReference type="FunFam" id="1.10.238.10:FF:000179">
    <property type="entry name" value="EF-hand calcium-binding domain-containing protein 6"/>
    <property type="match status" value="1"/>
</dbReference>
<dbReference type="CDD" id="cd00051">
    <property type="entry name" value="EFh"/>
    <property type="match status" value="1"/>
</dbReference>
<feature type="compositionally biased region" description="Polar residues" evidence="3">
    <location>
        <begin position="1"/>
        <end position="52"/>
    </location>
</feature>
<comment type="caution">
    <text evidence="5">The sequence shown here is derived from an EMBL/GenBank/DDBJ whole genome shotgun (WGS) entry which is preliminary data.</text>
</comment>
<dbReference type="InterPro" id="IPR002048">
    <property type="entry name" value="EF_hand_dom"/>
</dbReference>
<dbReference type="AlphaFoldDB" id="A0A151N670"/>
<gene>
    <name evidence="5" type="primary">EFCAB6-2</name>
    <name evidence="5" type="ORF">Y1Q_0002422</name>
</gene>
<dbReference type="STRING" id="8496.A0A151N670"/>
<feature type="region of interest" description="Disordered" evidence="3">
    <location>
        <begin position="1"/>
        <end position="54"/>
    </location>
</feature>
<dbReference type="PROSITE" id="PS50222">
    <property type="entry name" value="EF_HAND_2"/>
    <property type="match status" value="1"/>
</dbReference>
<evidence type="ECO:0000259" key="4">
    <source>
        <dbReference type="PROSITE" id="PS50222"/>
    </source>
</evidence>
<dbReference type="Proteomes" id="UP000050525">
    <property type="component" value="Unassembled WGS sequence"/>
</dbReference>
<keyword evidence="1" id="KW-0479">Metal-binding</keyword>
<protein>
    <submittedName>
        <fullName evidence="5">EF-hand calcium-binding domain-containing protein 6</fullName>
    </submittedName>
</protein>
<accession>A0A151N670</accession>
<dbReference type="InterPro" id="IPR052603">
    <property type="entry name" value="EFCB6"/>
</dbReference>
<feature type="domain" description="EF-hand" evidence="4">
    <location>
        <begin position="194"/>
        <end position="224"/>
    </location>
</feature>
<dbReference type="InterPro" id="IPR011992">
    <property type="entry name" value="EF-hand-dom_pair"/>
</dbReference>
<evidence type="ECO:0000256" key="3">
    <source>
        <dbReference type="SAM" id="MobiDB-lite"/>
    </source>
</evidence>
<dbReference type="SUPFAM" id="SSF47473">
    <property type="entry name" value="EF-hand"/>
    <property type="match status" value="1"/>
</dbReference>
<proteinExistence type="predicted"/>
<evidence type="ECO:0000313" key="6">
    <source>
        <dbReference type="Proteomes" id="UP000050525"/>
    </source>
</evidence>
<reference evidence="5 6" key="1">
    <citation type="journal article" date="2012" name="Genome Biol.">
        <title>Sequencing three crocodilian genomes to illuminate the evolution of archosaurs and amniotes.</title>
        <authorList>
            <person name="St John J.A."/>
            <person name="Braun E.L."/>
            <person name="Isberg S.R."/>
            <person name="Miles L.G."/>
            <person name="Chong A.Y."/>
            <person name="Gongora J."/>
            <person name="Dalzell P."/>
            <person name="Moran C."/>
            <person name="Bed'hom B."/>
            <person name="Abzhanov A."/>
            <person name="Burgess S.C."/>
            <person name="Cooksey A.M."/>
            <person name="Castoe T.A."/>
            <person name="Crawford N.G."/>
            <person name="Densmore L.D."/>
            <person name="Drew J.C."/>
            <person name="Edwards S.V."/>
            <person name="Faircloth B.C."/>
            <person name="Fujita M.K."/>
            <person name="Greenwold M.J."/>
            <person name="Hoffmann F.G."/>
            <person name="Howard J.M."/>
            <person name="Iguchi T."/>
            <person name="Janes D.E."/>
            <person name="Khan S.Y."/>
            <person name="Kohno S."/>
            <person name="de Koning A.J."/>
            <person name="Lance S.L."/>
            <person name="McCarthy F.M."/>
            <person name="McCormack J.E."/>
            <person name="Merchant M.E."/>
            <person name="Peterson D.G."/>
            <person name="Pollock D.D."/>
            <person name="Pourmand N."/>
            <person name="Raney B.J."/>
            <person name="Roessler K.A."/>
            <person name="Sanford J.R."/>
            <person name="Sawyer R.H."/>
            <person name="Schmidt C.J."/>
            <person name="Triplett E.W."/>
            <person name="Tuberville T.D."/>
            <person name="Venegas-Anaya M."/>
            <person name="Howard J.T."/>
            <person name="Jarvis E.D."/>
            <person name="Guillette L.J.Jr."/>
            <person name="Glenn T.C."/>
            <person name="Green R.E."/>
            <person name="Ray D.A."/>
        </authorList>
    </citation>
    <scope>NUCLEOTIDE SEQUENCE [LARGE SCALE GENOMIC DNA]</scope>
    <source>
        <strain evidence="5">KSC_2009_1</strain>
    </source>
</reference>
<keyword evidence="6" id="KW-1185">Reference proteome</keyword>
<dbReference type="EMBL" id="AKHW03003933">
    <property type="protein sequence ID" value="KYO32353.1"/>
    <property type="molecule type" value="Genomic_DNA"/>
</dbReference>
<evidence type="ECO:0000256" key="2">
    <source>
        <dbReference type="ARBA" id="ARBA00022837"/>
    </source>
</evidence>
<evidence type="ECO:0000256" key="1">
    <source>
        <dbReference type="ARBA" id="ARBA00022723"/>
    </source>
</evidence>
<dbReference type="PANTHER" id="PTHR20875">
    <property type="entry name" value="EF-HAND CALCIUM-BINDING DOMAIN-CONTAINING PROTEIN 6-RELATED"/>
    <property type="match status" value="1"/>
</dbReference>